<keyword evidence="2" id="KW-1133">Transmembrane helix</keyword>
<reference evidence="3" key="1">
    <citation type="submission" date="2020-01" db="EMBL/GenBank/DDBJ databases">
        <title>Identification and distribution of gene clusters putatively required for synthesis of sphingolipid metabolism inhibitors in phylogenetically diverse species of the filamentous fungus Fusarium.</title>
        <authorList>
            <person name="Kim H.-S."/>
            <person name="Busman M."/>
            <person name="Brown D.W."/>
            <person name="Divon H."/>
            <person name="Uhlig S."/>
            <person name="Proctor R.H."/>
        </authorList>
    </citation>
    <scope>NUCLEOTIDE SEQUENCE</scope>
    <source>
        <strain evidence="3">NRRL 53441</strain>
    </source>
</reference>
<feature type="region of interest" description="Disordered" evidence="1">
    <location>
        <begin position="594"/>
        <end position="615"/>
    </location>
</feature>
<organism evidence="3 4">
    <name type="scientific">Fusarium austroafricanum</name>
    <dbReference type="NCBI Taxonomy" id="2364996"/>
    <lineage>
        <taxon>Eukaryota</taxon>
        <taxon>Fungi</taxon>
        <taxon>Dikarya</taxon>
        <taxon>Ascomycota</taxon>
        <taxon>Pezizomycotina</taxon>
        <taxon>Sordariomycetes</taxon>
        <taxon>Hypocreomycetidae</taxon>
        <taxon>Hypocreales</taxon>
        <taxon>Nectriaceae</taxon>
        <taxon>Fusarium</taxon>
        <taxon>Fusarium concolor species complex</taxon>
    </lineage>
</organism>
<evidence type="ECO:0000313" key="3">
    <source>
        <dbReference type="EMBL" id="KAF4428917.1"/>
    </source>
</evidence>
<keyword evidence="2" id="KW-0472">Membrane</keyword>
<gene>
    <name evidence="3" type="ORF">F53441_14030</name>
</gene>
<feature type="region of interest" description="Disordered" evidence="1">
    <location>
        <begin position="336"/>
        <end position="366"/>
    </location>
</feature>
<keyword evidence="2" id="KW-0812">Transmembrane</keyword>
<feature type="compositionally biased region" description="Polar residues" evidence="1">
    <location>
        <begin position="870"/>
        <end position="880"/>
    </location>
</feature>
<feature type="region of interest" description="Disordered" evidence="1">
    <location>
        <begin position="750"/>
        <end position="782"/>
    </location>
</feature>
<evidence type="ECO:0000313" key="4">
    <source>
        <dbReference type="Proteomes" id="UP000605986"/>
    </source>
</evidence>
<feature type="transmembrane region" description="Helical" evidence="2">
    <location>
        <begin position="1076"/>
        <end position="1098"/>
    </location>
</feature>
<accession>A0A8H4JHT3</accession>
<feature type="compositionally biased region" description="Polar residues" evidence="1">
    <location>
        <begin position="676"/>
        <end position="710"/>
    </location>
</feature>
<feature type="region of interest" description="Disordered" evidence="1">
    <location>
        <begin position="657"/>
        <end position="710"/>
    </location>
</feature>
<keyword evidence="4" id="KW-1185">Reference proteome</keyword>
<dbReference type="AlphaFoldDB" id="A0A8H4JHT3"/>
<comment type="caution">
    <text evidence="3">The sequence shown here is derived from an EMBL/GenBank/DDBJ whole genome shotgun (WGS) entry which is preliminary data.</text>
</comment>
<feature type="compositionally biased region" description="Polar residues" evidence="1">
    <location>
        <begin position="403"/>
        <end position="427"/>
    </location>
</feature>
<feature type="region of interest" description="Disordered" evidence="1">
    <location>
        <begin position="383"/>
        <end position="427"/>
    </location>
</feature>
<dbReference type="OrthoDB" id="5043346at2759"/>
<proteinExistence type="predicted"/>
<feature type="compositionally biased region" description="Basic and acidic residues" evidence="1">
    <location>
        <begin position="336"/>
        <end position="357"/>
    </location>
</feature>
<feature type="transmembrane region" description="Helical" evidence="2">
    <location>
        <begin position="1105"/>
        <end position="1128"/>
    </location>
</feature>
<dbReference type="Proteomes" id="UP000605986">
    <property type="component" value="Unassembled WGS sequence"/>
</dbReference>
<sequence length="1131" mass="127611">MEASSLLNGLEALVKLSINVLSRFLEDDRDGKNVTYDSESLSKELDDYERLIETTRALLQSDYSKSILDKLQEQLLLEFPLQSKNTAFILEALVLSRTKIASALDSYKRVIQQGDHGQKNPETSERSGLELALSHPGFTLQRTQQNRFPCIVAEKYPDYCKKSFVSIKKLLEHLKRCHSPLFWCKDCHQKFNSSLSDHALNLTRADHENACSKNPTKKNQKLWEQSYIIDDDQYKRLKTPGWKQTNVPRKLSDDGTKESVSRRSWRQIRETVFPTEPRELIPTFETEERRPMFLFQFDGHSHVPTQQELDPITEWNPASSVLSDYQPSDLIRLEDQYTSDDDVKPESGTDPVHRESFDFDPEATDPPTFMENDHMNAQYMREQKISEQESTISSIDATHPPTIWSTREGSTHPSSLPQESEDQQSAARSTLTFLNYQKPETDNQVVNSSNDFQSVISLSDDIGSLAEGADEMTNIRHTAVAYLVNALAEDSDLSTLYKEATQKLHQARFIENHRRLLKQYYLKLREEGQGSTQLSAVEFLRPRQVRILVSQGIWHCVTDTDNAQLESFSLALEQNKDDMLMLDRFLAEMGREPSDLAIDGNDSSGSDKDSDGSNLGEVDEAVLSHLEAAKEFFTTGEPFRVYQHSLRQFLKPKIRPDVPESTLTTSRNTIVADDAFSTSDQGGPSSDSNSNQLPGTSSPADKESPSLSSCLKMSDSNCDWNAQTEDLNNHWSHYQASNFSDIDEIEMETFDSETKPPSHDLGGPASPSSVNSAQAGHPTASRSLPYPGITRLYARFMTFLCTLGLREDEIAAGYKRLRWRNGAGKWLYDDYMEHEEGALHALQHRLNSSIYRSAASSTNNRGHGLPTCVPSGSTRPANRSAAASITNSCDIADQNPGAGVNLGSSASRNDLEKGKASLNTLRILSCLDSRRHSVVLHEELVTDVADDQQLFKALRNRYYEHRGKLKRHWSLRTVQAIHFMKFSYGGHRYIDIRCHHEICEHGKPCICLPPLDRVKPKGSEYECTPVPSKLSPPIGPRLLMDFFTNPENINPDSVMYTDIKELWGIYYKEDWDWPKIWAILGLGFFPPSLSFAILWGILQKDIQGAFGVASWWMAGATIVVGLVGTSTWTGQ</sequence>
<name>A0A8H4JHT3_9HYPO</name>
<evidence type="ECO:0000256" key="1">
    <source>
        <dbReference type="SAM" id="MobiDB-lite"/>
    </source>
</evidence>
<feature type="region of interest" description="Disordered" evidence="1">
    <location>
        <begin position="855"/>
        <end position="880"/>
    </location>
</feature>
<dbReference type="EMBL" id="JAADJG010001018">
    <property type="protein sequence ID" value="KAF4428917.1"/>
    <property type="molecule type" value="Genomic_DNA"/>
</dbReference>
<evidence type="ECO:0000256" key="2">
    <source>
        <dbReference type="SAM" id="Phobius"/>
    </source>
</evidence>
<protein>
    <submittedName>
        <fullName evidence="3">Carbohydrate-binding module family 21</fullName>
    </submittedName>
</protein>